<evidence type="ECO:0000256" key="7">
    <source>
        <dbReference type="ARBA" id="ARBA00022475"/>
    </source>
</evidence>
<dbReference type="GO" id="GO:0030056">
    <property type="term" value="C:hemidesmosome"/>
    <property type="evidence" value="ECO:0007669"/>
    <property type="project" value="UniProtKB-SubCell"/>
</dbReference>
<evidence type="ECO:0000256" key="9">
    <source>
        <dbReference type="ARBA" id="ARBA00022553"/>
    </source>
</evidence>
<protein>
    <recommendedName>
        <fullName evidence="20">Epiplakin</fullName>
    </recommendedName>
</protein>
<keyword evidence="14" id="KW-0206">Cytoskeleton</keyword>
<evidence type="ECO:0000256" key="2">
    <source>
        <dbReference type="ARBA" id="ARBA00004245"/>
    </source>
</evidence>
<dbReference type="SUPFAM" id="SSF75399">
    <property type="entry name" value="Plakin repeat"/>
    <property type="match status" value="15"/>
</dbReference>
<feature type="region of interest" description="Disordered" evidence="21">
    <location>
        <begin position="2573"/>
        <end position="2610"/>
    </location>
</feature>
<evidence type="ECO:0000256" key="20">
    <source>
        <dbReference type="ARBA" id="ARBA00068060"/>
    </source>
</evidence>
<keyword evidence="9" id="KW-0597">Phosphoprotein</keyword>
<evidence type="ECO:0000256" key="10">
    <source>
        <dbReference type="ARBA" id="ARBA00022737"/>
    </source>
</evidence>
<evidence type="ECO:0000256" key="19">
    <source>
        <dbReference type="ARBA" id="ARBA00064911"/>
    </source>
</evidence>
<evidence type="ECO:0000313" key="23">
    <source>
        <dbReference type="Proteomes" id="UP000429181"/>
    </source>
</evidence>
<keyword evidence="10" id="KW-0677">Repeat</keyword>
<dbReference type="Ensembl" id="ENSBIXT00005015432.1">
    <property type="protein sequence ID" value="ENSBIXP00005000819.1"/>
    <property type="gene ID" value="ENSBIXG00005029811.1"/>
</dbReference>
<dbReference type="GO" id="GO:0005198">
    <property type="term" value="F:structural molecule activity"/>
    <property type="evidence" value="ECO:0007669"/>
    <property type="project" value="TreeGrafter"/>
</dbReference>
<dbReference type="FunFam" id="3.90.1290.10:FF:000030">
    <property type="entry name" value="Epiplakin 1"/>
    <property type="match status" value="1"/>
</dbReference>
<dbReference type="GO" id="GO:0030336">
    <property type="term" value="P:negative regulation of cell migration"/>
    <property type="evidence" value="ECO:0007669"/>
    <property type="project" value="Ensembl"/>
</dbReference>
<accession>A0A4W2F876</accession>
<evidence type="ECO:0000256" key="3">
    <source>
        <dbReference type="ARBA" id="ARBA00004316"/>
    </source>
</evidence>
<feature type="region of interest" description="Disordered" evidence="21">
    <location>
        <begin position="5669"/>
        <end position="5706"/>
    </location>
</feature>
<evidence type="ECO:0000256" key="21">
    <source>
        <dbReference type="SAM" id="MobiDB-lite"/>
    </source>
</evidence>
<dbReference type="Pfam" id="PF00681">
    <property type="entry name" value="Plectin"/>
    <property type="match status" value="30"/>
</dbReference>
<sequence>MNGHASPLDLLVTGGTGPTAVSKTMKAALGAGAPSAPQARSIAGVWVEASGRAQGLYAAMKQGLLPSGLGLALLEAQAATGGLVDPTQGQLLPVSEALQQGLVGLELKEKLLAAERAATGYPDPYGGQKLALFQAIGKEVVDRALGWNWLEAQLATGGLVDPIRGVRVAPELACQQGLLDQETWHGLSELGPGSSAPGFLDPNTLEQLPYRELLGRCVQAPGTGLALLPLRITFHTLGGAVSLAELLEVGVLDEETARGLREGRLVVPDVGARAEVRRYLQGTGSVAGVVLLPAGHKKSFFQAAAEHLLPTGAMLLLLEAQAATCTLVDPATGRQLRVDEAVRAGLVGPELHRQLQVAEQAVTGYHDPFSGTRVPLFQAMKKELVDRPLALRLLDAQLATGGLVCPARRLRLPVEAALRLGCLDKETQEHLSRAASFLDPGTHESLSYGQLLARCITDLETGLAFLPISVGSPGEEPRGPPFIEHSTRQVLSAATATVSVGRFQGRPVSLWELLFSKAVPMEQRVTLTQQHRDGALSVEELAAVLRATHEQAAATARTTFAGLRVPVTPGELLRAEIIGQDVYEQLERGQTTAQDVANLDSVQRYLQGTGCIAGLLLPGSQEPLSIHEAYRKGLLRPGTALILLEAQAATGFIIDPKENRRYSVEEALRAGIIGPEVFAKLLSAERAVTGYTDPYTGQQISLFQAMKKDLIVREHGIRLLEAQIATGGIIDPVHSHRVPVDVAYQRGYFDEALNLILADPSDDTKGFFDPNTHENLTYMQLLERCVRDPNTGLYLLPLTSARTLLADEATRQAFRSLLLSVQHGRFRGQRVSAWELVNSEYVSEARRRWLLQSFRRHQVSLEEVSKLLEREVESRADVALPMLRGRVTACQLREAGVIDQEVLDCVLAGTLSAEALLCTESIRRFLCGSGAVGGVLLQPSTRRLSLYQAMKHKLLGPGVALALLEAQAATGTMTDPHSLETMSLDEAVCRGLVGPELYSRLTWAECAVKGFPDPFSGKLLSLFQAMKKGLVPMEQAIRLLEAQVATGGVIDPTGHHHLPMLVALQRGYIDQEMVLALSDSKTFPTPDGQGHTSYAQLLEQCVKDEASGLHFLPLPESAPVVPTDEQVQETLKATQGAEDGTSLWELLESCHFTEEQRRGFLEDFREGRITTQQLQAAVRRQVQEAELLAGACVMLPGPCGGVPAVWLLDAGVITRETLEALARGMQSPAEVSEQPTVRACLWGTGCVAGVLLQPSGAKVSIAQAVRDGLLPAGLGQRLLEAQVASGSLVDPLTNQRLSVEEAVKAGLVAGALSERLQLVEKAVAGYTDPCSGGSLSLWQAVEKGLVPWSEGLPLLQAQLATGGVVDPVHRVHLPQAAACRLGLLDEQTSRMLTSMDEDSKFFFDPGTQDKVTYGQLKERCVLDADTGLWLLPLSQDMVLEVDDHTAVALRAMKVPVGAGRFRGLNISLWDLLHSEYVGLRKRRELAALCQSGRATALRQVVTAVTTLVEASERQPSQATFRGLRKQLSANDLFRSQLIDRKTLDELSQGKKTVQEVAEMDRVRQYLEGGSFIAGVLIQDTREKMSISEALRRNVLRPGTALVLLEAQAATGFLIDPVENRKLTVQEAFAAGMFGRETYQKLLSAERAVTGYTDPYTGEQISLFQAMKKDLIVREHGIRLLEAQIATGGIIDPVHSHRVPVDVAYQRGYFDEEMNRVLEDPSDDTKGFFDPNTHENLTYMQLLERCVEDPETGLYMLQVVKKGETYVYIDEATRQALRSKTTKMHVGMFAQQVVSFWDLLSSPYFTEERKKELVQGYKARDVSLEQLLKVITTTVEETEQRNKGIRLAAIGGEVTAAELFNSGIIDKKTLDALHEGTGGQDLRRLPHVKVYLEGSGCIAGLTTPSTREVLSFYEASRKGLIPMGFAAQLLEAQAATGFLLDPHSHKRLSVDEAVAAGLVGEEMQERLLNAEKAARGYTDPDTGHTMSLFQAMQRKLVKRELALRLLEVQMATGGIVDPQHHHRLPLDAAYRRGCLDQDTYPLVAEQKCMNKRFVDPNTQEKVTYQELQERSRRDEKTGWALFPVLEHELESQFIDEDTRRALEAERVDVRVGRFKGQRPSVWELLNSEYVTENKKLELVRKYKTDTAHALEKVVKVIFEIISEKEKNTKQLWFRGIRKQITASELLTSSIITKETLQALESGQASVDAITKTEAVRRYLEGTGCIAGVLVPAKDEPGRQEKMSIYQAMWKGVLRPGTALVLLEAQAATGFVIDPVRNQKLSVEEAVAAGVVGGELQEKLLSAERAVTGYTDPYTGQQISLFQAMKKDLIVREHGIRLLEAQIATGGVIDPVHSHRVPVDVAYQRGYFDEEMNRVLEDPSDDTKGFFDPNTHENLTYVQLLRRCVRDPDTGLYMLQLAGRGSALHQLGEELRAALRDTRVTLGAGPPRGQRVSVWELLFYREVSESQRQDLLRRYRAGSLTAQEVGAALVSLLAEAEAEAARPGAPDPRGALRAATMEVRVGRLRGPAVPVWDVLASGYVSAATREQLLAEFGAGTLGLPALTRRLTTIIEEAEAAPSQGGGASGQPEPGPQGPGEGADAGPSSGQDAEDAARALQEQALRAATMEVRVGRFQGRRVSVWEVLFSSYLSQARRDELLAQHAAGALALPALVAVLTQLIEETEERLSKVSFRGLRRQVSASELHTSGILGPETLRDLAQGTKTLQEVTEMDSVKRYLEGTSCIAGVLVPAKDEPGRQEKMSIYQAMWKGVLRPGTALVLLEAQAATGFVIDPVRNQKLSVEEAVAAGVVGGELQEKLLSAERAVTGYTDPYTGQQISLFQAMKKDLIVREHGIRLLEAQIATGGVIDPVHSHRVPVDVAYQRGYFDEEMNRVLEDPSDDTKGFFDPNTHENLTYVQLLRRCVRDPDTGLYMLQLAGRGSALHQLGEELRAALRDTRVTLGAGPPRGQRVSVWELLFYREVSESQRQDLLRRYRAGSLTAQEVGAALVSLLAEAEAEAARPGAPDPRGALRAATMEVRVGRLRGPAVPVWDVLASGYVSAATREQLLAEFGAGTLGLPALTRRLTTIIEEAEAAPSQGGGASGQPEPGPQGPGEGADAGPSSGQDAEDAARALQEQALRAATMEVRVGRFQGRRVSVWEVLFSSYLSQARRDELLAQHAAGALALPALVAVLTQLIEETEERLSKVSFRGLRRQVSASELHTSGILGPETLRDLAQGTKTLQEVTEMDSVKRYLEGTSCIAGVLVPAKDEPGRQEKMSIYQAMWKGVLRPGTALVLLEAQAATGFVIDPVRNQKLSVEEAVAAGVVGGELQEKLLSAERAVTGYTDPYTGQQISLFQAMKKDLIVREHGIRLLEAQIATGGVIDPVHSHRVPVDVAYQRGYFDEEMNRVLEDPSDDTKGFFDPNTHENLTYVQLLRRCVRDPDTGLYMLQLAGRGSALHQLGEELRAALRDTRVTLGAGPPRGQRVSVWELLFYREVSESQRQDLLRRYRAGSLTAQEVGAALVSLLAEAEAEAARPGAPDPRGALRAATMEVRVGRLRGPAVPVWDVLASGYVSAATREQLLAEFGAGTLGLPALTRRLTTIIEEAEAAPSQGGGASGQPEPGPQGPGEGADAGPSSGQDAEDAARALQEQALRAATMEVRVGRFQGRRVSVWEVLFSSYLSQARRDELLAQHAAGALALPALVAVLTQLIEETEERLSKVSFRGLRRQVSASELHTSGILGPETLRDLAQGTKTLQEVTEMDSVKRYLEGTSCIAGVLVPAKDEPGRQEKMSIYQAMWKGVLRPGTALVLLEAQAATGFVIDPVRNQKLSVEEAVAAGVVGGELQEKLLSAERAVTGYTDPYTGQQISLFQAMKKDLIVREHGIRLLEAQIATGGVIDPVHSHRVPVDVAYQRGYFDEEMNRVLEDPSDDTKGFFDPNTHENLTYVQLLRRCVRDPDTGLYMLQLAGRGSALHQLGEELRAALRDTRVTLGAGPPRGQRVSVWELLFYREVSESQRQDLLRRYRAGSLTAQEVGAALVSLLAEAEAEAARPGAPDPRGALRAATMEVRVGRLRGPAVPVWDVLASGYVSAATREQLLAEFGAGTLGLPALTRRLTTIIEEAEAAPSQGGGASGQPEPGPQGPGEGADAGPSSGQDAEDAARALQEQALRAATMEVRVGRFQGRRVSVWEVLFSSYLSQARRDELLAQHAAGALALPALVAVLTQLIEETEERLSKVSFRGLRRQVSASELHTSGILGPETLRDLAQGTKTLQEVTEMDSVKRYLEGTSCIAGVLVPAKDEPGRQEKMSIYQAMWKGVLRPGTALVLLEAQAATGFVIDPVRNQKLSVEEAVAAGVVGGELQEKLLSAERAVTGYTDPYTGQQISLFQAMKKDLIVREHGIRLLEAQIATGGVIDPVHSHRVPVDVAYQRGYFDEEMNRVLEDPSDDTKGFFDPNTHENLTYVQLLRRCVRDPDTGLYMLQLAGRGSALHQLGEELRAALRDTRVTLGAGPPRGQRVSVWELLFYREVSESQRQDLLRRYRAGSLTAQEVGAALVSLLAEAEAEAARPGAPDPRGALRAATMEVRVGRLRGPAVPVWDVLASGYVSAATREQLLAEFGAGTLGLPALTRRLTTIIEEAEAAPSQGGGASGQPEPGPQGPGEGADAGPSSGQDAEDAARALQEQALRAATMEVRVGRFQGRRVSVWEVLFSSYLSQARRDELLAQHAAGALALPALVAVLTQLIEETEERLSKVSFRGLRRQVSASELHTSGILGPETLRDLAQGTKTLQEVTEMDSVKRYLEGTSCIAGVLVPAKDEPGRQEKMSIYQAMWKGVLRPGTALVLLEAQAATGFVIDPVRNQKLSVEEAVAAGVVGGELQEKLLSAERAVTGYTDPYTGQQISLFQAMKKDLIVREHGIRLLEAQIATGGVIDPVHSHRVPVDVAYQRGYFDEEMNRVLEDPSDDTKGFFDPNTHENLTYVQLLRRCVRDPDTGLYMLQLAGRGSALHQLGEELRAALRDTRVTLGAGPPRGQRVSVWELLFYREVSESQRQDLLRRYRAGSLTAQEVGAALVSLLAEAEAEAARPGAPDPRGALRAATMEVRVGRLRGPAVPVWDVLASGYVSAATREQLLAEFGAGTLGLPALTRRLTTIIEEAEAAPSQGGGASGQPEPGPQGPGEGADAGPSSGQDAEDAARALQEQALRAATMEVRVGRFQGRRVSVWEVLFSSYLSQARRDELLAQHAAGALALPALVAVLTQLIEETEERLSKVSFRGLRRQVSASELHTSGILGPETLRDLAQGTKTLQEVTEMDSVKRYLEGTSCIAGVLVPAKDEPGRQEKMSIYQAMWKGVLRPGTALVLLEAQAATGFVIDPVRNQKLSVEEAVAAGVVGGELQEKLLSAERAVTGYTDPYTGQQISLFQAMKKDLIVREHGIRLLEAQIATGGVIDPVHSHRVPVDVAYQRGYFDEEMNRVLEDPSDDTKGFFDPNTHENLTYVQLLRRCVRDPDTGLYMLQLAGRGSALHQLGEELRAALRDTRVTLGAGPPRGQRVSVWELLFYREVSESQRQDLLRRYRAGSLTAQEVGAALVSLLAEAEAEAARPGAPDPRGALRAATMEVRVGRLRGPAVPVWDVLASGYVSAATREQLLAEFGAGTLGLPALTRRLTTIIEEAEAAPSQGGGASGQPEPGPQGPGEGADAGPSSGQDAEDAARALQEQALRAATMEVRVGRFQGRRVSVWEVLFSSYLSQARRDELLAQHAAGALALPALVAVLTQLIEETEERLSKVSFRGLRRQVSASELHTSGILGPETLRDLAQGTKTLQEVTEMDSVKRYLEGTSCIAGVLVPAKDEPGRQEKMSIYQAMWKGVLRPGTALVLLEAQAATGFVIDPVRNQKLSVEEAVAAGVVGGELQEKLLSAERAVTGYTDPYTGQQISLFQAMKKDLIVREHGIRLLEAQIATGGVIDPVHSHRVPVDVAYQRGYFDEEMNRVLEDPSDDTKGFFDPNTHENLTYVQLLQRATRDPETGLLFLSLTV</sequence>
<dbReference type="GO" id="GO:0045110">
    <property type="term" value="P:intermediate filament bundle assembly"/>
    <property type="evidence" value="ECO:0007669"/>
    <property type="project" value="TreeGrafter"/>
</dbReference>
<evidence type="ECO:0000256" key="4">
    <source>
        <dbReference type="ARBA" id="ARBA00004435"/>
    </source>
</evidence>
<keyword evidence="11" id="KW-0965">Cell junction</keyword>
<dbReference type="SMART" id="SM00250">
    <property type="entry name" value="PLEC"/>
    <property type="match status" value="73"/>
</dbReference>
<proteinExistence type="inferred from homology"/>
<comment type="subunit">
    <text evidence="19">Interacts with KRT5, KRT14 and KRT5/KRT14 heterotetramer; interacts preferentially with assembled filaments rather than keratin monomers. Interacts with KRT8 and KRT18 and KRT8/KRT18 heterotetramer; interacts preferentially with assembled filaments rather than keratin monomers. Interacts with KRT1, VIM and DES; interaction is stronger with KRT1 than with VIM or DES; interaction is dependent of higher-order structure of intermediate filament.</text>
</comment>
<dbReference type="PANTHER" id="PTHR23169">
    <property type="entry name" value="ENVOPLAKIN"/>
    <property type="match status" value="1"/>
</dbReference>
<dbReference type="GO" id="GO:0042060">
    <property type="term" value="P:wound healing"/>
    <property type="evidence" value="ECO:0007669"/>
    <property type="project" value="Ensembl"/>
</dbReference>
<dbReference type="GO" id="GO:0005923">
    <property type="term" value="C:bicellular tight junction"/>
    <property type="evidence" value="ECO:0007669"/>
    <property type="project" value="UniProtKB-SubCell"/>
</dbReference>
<dbReference type="FunFam" id="3.90.1290.10:FF:000025">
    <property type="entry name" value="Epiplakin 1"/>
    <property type="match status" value="2"/>
</dbReference>
<keyword evidence="7" id="KW-1003">Cell membrane</keyword>
<dbReference type="InterPro" id="IPR043197">
    <property type="entry name" value="Plakin"/>
</dbReference>
<evidence type="ECO:0000256" key="8">
    <source>
        <dbReference type="ARBA" id="ARBA00022490"/>
    </source>
</evidence>
<feature type="region of interest" description="Disordered" evidence="21">
    <location>
        <begin position="4121"/>
        <end position="4158"/>
    </location>
</feature>
<comment type="subcellular location">
    <subcellularLocation>
        <location evidence="16">Apicolateral cell membrane</location>
    </subcellularLocation>
    <subcellularLocation>
        <location evidence="1">Basolateral cell membrane</location>
    </subcellularLocation>
    <subcellularLocation>
        <location evidence="18">Cell junction</location>
        <location evidence="18">Hemidesmosome</location>
    </subcellularLocation>
    <subcellularLocation>
        <location evidence="4">Cell junction</location>
        <location evidence="4">Tight junction</location>
    </subcellularLocation>
    <subcellularLocation>
        <location evidence="3">Cell projection</location>
    </subcellularLocation>
    <subcellularLocation>
        <location evidence="2">Cytoplasm</location>
        <location evidence="2">Cytoskeleton</location>
    </subcellularLocation>
</comment>
<dbReference type="GeneID" id="113903853"/>
<keyword evidence="15" id="KW-0966">Cell projection</keyword>
<dbReference type="GO" id="GO:0016323">
    <property type="term" value="C:basolateral plasma membrane"/>
    <property type="evidence" value="ECO:0007669"/>
    <property type="project" value="UniProtKB-SubCell"/>
</dbReference>
<feature type="region of interest" description="Disordered" evidence="21">
    <location>
        <begin position="5153"/>
        <end position="5190"/>
    </location>
</feature>
<dbReference type="GO" id="GO:0016327">
    <property type="term" value="C:apicolateral plasma membrane"/>
    <property type="evidence" value="ECO:0007669"/>
    <property type="project" value="UniProtKB-SubCell"/>
</dbReference>
<evidence type="ECO:0000256" key="14">
    <source>
        <dbReference type="ARBA" id="ARBA00023212"/>
    </source>
</evidence>
<reference evidence="22 23" key="1">
    <citation type="submission" date="2018-11" db="EMBL/GenBank/DDBJ databases">
        <title>Haplotype-resolved cattle genomes.</title>
        <authorList>
            <person name="Low W.Y."/>
            <person name="Tearle R."/>
            <person name="Bickhart D.M."/>
            <person name="Rosen B.D."/>
            <person name="Koren S."/>
            <person name="Rhie A."/>
            <person name="Hiendleder S."/>
            <person name="Phillippy A.M."/>
            <person name="Smith T.P.L."/>
            <person name="Williams J.L."/>
        </authorList>
    </citation>
    <scope>NUCLEOTIDE SEQUENCE [LARGE SCALE GENOMIC DNA]</scope>
</reference>
<dbReference type="GeneTree" id="ENSGT00940000162855"/>
<dbReference type="GO" id="GO:0050680">
    <property type="term" value="P:negative regulation of epithelial cell proliferation"/>
    <property type="evidence" value="ECO:0007669"/>
    <property type="project" value="Ensembl"/>
</dbReference>
<evidence type="ECO:0000256" key="13">
    <source>
        <dbReference type="ARBA" id="ARBA00023136"/>
    </source>
</evidence>
<evidence type="ECO:0000256" key="16">
    <source>
        <dbReference type="ARBA" id="ARBA00046283"/>
    </source>
</evidence>
<reference evidence="22" key="2">
    <citation type="submission" date="2025-08" db="UniProtKB">
        <authorList>
            <consortium name="Ensembl"/>
        </authorList>
    </citation>
    <scope>IDENTIFICATION</scope>
</reference>
<dbReference type="GO" id="GO:0042995">
    <property type="term" value="C:cell projection"/>
    <property type="evidence" value="ECO:0007669"/>
    <property type="project" value="UniProtKB-SubCell"/>
</dbReference>
<keyword evidence="13" id="KW-0472">Membrane</keyword>
<dbReference type="GO" id="GO:0005737">
    <property type="term" value="C:cytoplasm"/>
    <property type="evidence" value="ECO:0007669"/>
    <property type="project" value="TreeGrafter"/>
</dbReference>
<dbReference type="Gene3D" id="3.90.1290.10">
    <property type="entry name" value="Plakin repeat"/>
    <property type="match status" value="15"/>
</dbReference>
<evidence type="ECO:0000256" key="5">
    <source>
        <dbReference type="ARBA" id="ARBA00009109"/>
    </source>
</evidence>
<feature type="region of interest" description="Disordered" evidence="21">
    <location>
        <begin position="4637"/>
        <end position="4674"/>
    </location>
</feature>
<evidence type="ECO:0000313" key="22">
    <source>
        <dbReference type="Ensembl" id="ENSBIXP00005000819.1"/>
    </source>
</evidence>
<dbReference type="FunFam" id="3.90.1290.10:FF:000001">
    <property type="entry name" value="Plectin a"/>
    <property type="match status" value="12"/>
</dbReference>
<evidence type="ECO:0000256" key="15">
    <source>
        <dbReference type="ARBA" id="ARBA00023273"/>
    </source>
</evidence>
<dbReference type="InterPro" id="IPR035915">
    <property type="entry name" value="Plakin_repeat_sf"/>
</dbReference>
<dbReference type="PANTHER" id="PTHR23169:SF21">
    <property type="entry name" value="EPIPLAKIN"/>
    <property type="match status" value="1"/>
</dbReference>
<feature type="region of interest" description="Disordered" evidence="21">
    <location>
        <begin position="3089"/>
        <end position="3126"/>
    </location>
</feature>
<evidence type="ECO:0000256" key="1">
    <source>
        <dbReference type="ARBA" id="ARBA00004187"/>
    </source>
</evidence>
<comment type="function">
    <text evidence="17">Cytoskeletal linker protein that connects to intermediate filaments and controls their reorganization in response to stress. In response to mechanical stress like wound healing, is associated with the machinery for cellular motility by slowing down keratinocyte migration and proliferation and accelerating keratin bundling in proliferating keratinocytes thus contributing to tissue architecture. However in wound healing in corneal epithelium also positively regulates cell differentiation and proliferation and negatively regulates migration thereby controlling corneal epithelium morphogenesis and integrity. In response to cellular stress, plays a role in keratin filament reorganization, probably by protecting keratin filaments against disruption. During liver and pancreas injuries, plays a protective role by chaperoning disease-induced intermediate filament reorganization.</text>
</comment>
<keyword evidence="6" id="KW-0796">Tight junction</keyword>
<dbReference type="GO" id="GO:1990254">
    <property type="term" value="F:keratin filament binding"/>
    <property type="evidence" value="ECO:0007669"/>
    <property type="project" value="TreeGrafter"/>
</dbReference>
<evidence type="ECO:0000256" key="17">
    <source>
        <dbReference type="ARBA" id="ARBA00053437"/>
    </source>
</evidence>
<keyword evidence="12" id="KW-0175">Coiled coil</keyword>
<dbReference type="GO" id="GO:0061045">
    <property type="term" value="P:negative regulation of wound healing"/>
    <property type="evidence" value="ECO:0007669"/>
    <property type="project" value="Ensembl"/>
</dbReference>
<dbReference type="CTD" id="83481"/>
<dbReference type="RefSeq" id="XP_027416142.1">
    <property type="nucleotide sequence ID" value="XM_027560341.1"/>
</dbReference>
<evidence type="ECO:0000256" key="18">
    <source>
        <dbReference type="ARBA" id="ARBA00060371"/>
    </source>
</evidence>
<dbReference type="Proteomes" id="UP000429181">
    <property type="component" value="Chromosome 14"/>
</dbReference>
<gene>
    <name evidence="22" type="primary">EPPK1</name>
</gene>
<organism evidence="22 23">
    <name type="scientific">Bos indicus x Bos taurus</name>
    <name type="common">Hybrid cattle</name>
    <dbReference type="NCBI Taxonomy" id="30522"/>
    <lineage>
        <taxon>Eukaryota</taxon>
        <taxon>Metazoa</taxon>
        <taxon>Chordata</taxon>
        <taxon>Craniata</taxon>
        <taxon>Vertebrata</taxon>
        <taxon>Euteleostomi</taxon>
        <taxon>Mammalia</taxon>
        <taxon>Eutheria</taxon>
        <taxon>Laurasiatheria</taxon>
        <taxon>Artiodactyla</taxon>
        <taxon>Ruminantia</taxon>
        <taxon>Pecora</taxon>
        <taxon>Bovidae</taxon>
        <taxon>Bovinae</taxon>
        <taxon>Bos</taxon>
    </lineage>
</organism>
<dbReference type="GO" id="GO:0097356">
    <property type="term" value="C:perinucleolar compartment"/>
    <property type="evidence" value="ECO:0007669"/>
    <property type="project" value="Ensembl"/>
</dbReference>
<comment type="similarity">
    <text evidence="5">Belongs to the plakin or cytolinker family.</text>
</comment>
<dbReference type="GO" id="GO:0045095">
    <property type="term" value="C:keratin filament"/>
    <property type="evidence" value="ECO:0007669"/>
    <property type="project" value="Ensembl"/>
</dbReference>
<feature type="region of interest" description="Disordered" evidence="21">
    <location>
        <begin position="3605"/>
        <end position="3642"/>
    </location>
</feature>
<dbReference type="InterPro" id="IPR001101">
    <property type="entry name" value="Plectin_repeat"/>
</dbReference>
<name>A0A4W2F876_BOBOX</name>
<evidence type="ECO:0000256" key="11">
    <source>
        <dbReference type="ARBA" id="ARBA00022949"/>
    </source>
</evidence>
<evidence type="ECO:0000256" key="12">
    <source>
        <dbReference type="ARBA" id="ARBA00023054"/>
    </source>
</evidence>
<evidence type="ECO:0000256" key="6">
    <source>
        <dbReference type="ARBA" id="ARBA00022427"/>
    </source>
</evidence>
<keyword evidence="8" id="KW-0963">Cytoplasm</keyword>